<dbReference type="AlphaFoldDB" id="A0A6C0ASE2"/>
<accession>A0A6C0ASE2</accession>
<protein>
    <submittedName>
        <fullName evidence="2">Uncharacterized protein</fullName>
    </submittedName>
</protein>
<feature type="region of interest" description="Disordered" evidence="1">
    <location>
        <begin position="93"/>
        <end position="127"/>
    </location>
</feature>
<evidence type="ECO:0000256" key="1">
    <source>
        <dbReference type="SAM" id="MobiDB-lite"/>
    </source>
</evidence>
<reference evidence="2" key="1">
    <citation type="journal article" date="2020" name="Nature">
        <title>Giant virus diversity and host interactions through global metagenomics.</title>
        <authorList>
            <person name="Schulz F."/>
            <person name="Roux S."/>
            <person name="Paez-Espino D."/>
            <person name="Jungbluth S."/>
            <person name="Walsh D.A."/>
            <person name="Denef V.J."/>
            <person name="McMahon K.D."/>
            <person name="Konstantinidis K.T."/>
            <person name="Eloe-Fadrosh E.A."/>
            <person name="Kyrpides N.C."/>
            <person name="Woyke T."/>
        </authorList>
    </citation>
    <scope>NUCLEOTIDE SEQUENCE</scope>
    <source>
        <strain evidence="2">GVMAG-S-1101171-111</strain>
    </source>
</reference>
<feature type="compositionally biased region" description="Basic residues" evidence="1">
    <location>
        <begin position="103"/>
        <end position="127"/>
    </location>
</feature>
<dbReference type="EMBL" id="MN740806">
    <property type="protein sequence ID" value="QHS82837.1"/>
    <property type="molecule type" value="Genomic_DNA"/>
</dbReference>
<name>A0A6C0ASE2_9ZZZZ</name>
<organism evidence="2">
    <name type="scientific">viral metagenome</name>
    <dbReference type="NCBI Taxonomy" id="1070528"/>
    <lineage>
        <taxon>unclassified sequences</taxon>
        <taxon>metagenomes</taxon>
        <taxon>organismal metagenomes</taxon>
    </lineage>
</organism>
<proteinExistence type="predicted"/>
<sequence length="127" mass="14922">MAHVESSIYRILDRDNNVSREAKSYFKHETSIVDGDIYTSMLGLSNLQKILGLRYFEVNMSAYDDTKKADLLDELEDNGYIYGRYAYEKYDAMDNTPYNEGGKKRKCKRSKKRHSRRSKGRSRNSRK</sequence>
<evidence type="ECO:0000313" key="2">
    <source>
        <dbReference type="EMBL" id="QHS82837.1"/>
    </source>
</evidence>